<sequence>MSQQLVILVGLARDGNNIGKAHNFSSAAPFLHSIEHVAAHKQNECILRALNSQQAQCINGVTFAAALNFNVTDMNLRVILHGEAAHGQPVPRVDDAVTLFMRRHRRWNEQKLVQRQRLD</sequence>
<dbReference type="EMBL" id="VSSQ01053634">
    <property type="protein sequence ID" value="MPN07636.1"/>
    <property type="molecule type" value="Genomic_DNA"/>
</dbReference>
<dbReference type="AlphaFoldDB" id="A0A645F1V2"/>
<organism evidence="1">
    <name type="scientific">bioreactor metagenome</name>
    <dbReference type="NCBI Taxonomy" id="1076179"/>
    <lineage>
        <taxon>unclassified sequences</taxon>
        <taxon>metagenomes</taxon>
        <taxon>ecological metagenomes</taxon>
    </lineage>
</organism>
<gene>
    <name evidence="1" type="ORF">SDC9_154907</name>
</gene>
<accession>A0A645F1V2</accession>
<evidence type="ECO:0000313" key="1">
    <source>
        <dbReference type="EMBL" id="MPN07636.1"/>
    </source>
</evidence>
<comment type="caution">
    <text evidence="1">The sequence shown here is derived from an EMBL/GenBank/DDBJ whole genome shotgun (WGS) entry which is preliminary data.</text>
</comment>
<reference evidence="1" key="1">
    <citation type="submission" date="2019-08" db="EMBL/GenBank/DDBJ databases">
        <authorList>
            <person name="Kucharzyk K."/>
            <person name="Murdoch R.W."/>
            <person name="Higgins S."/>
            <person name="Loffler F."/>
        </authorList>
    </citation>
    <scope>NUCLEOTIDE SEQUENCE</scope>
</reference>
<proteinExistence type="predicted"/>
<protein>
    <submittedName>
        <fullName evidence="1">Uncharacterized protein</fullName>
    </submittedName>
</protein>
<name>A0A645F1V2_9ZZZZ</name>